<evidence type="ECO:0000313" key="2">
    <source>
        <dbReference type="EMBL" id="MYR30848.1"/>
    </source>
</evidence>
<feature type="domain" description="RNA ligase" evidence="1">
    <location>
        <begin position="35"/>
        <end position="226"/>
    </location>
</feature>
<dbReference type="PANTHER" id="PTHR43883:SF1">
    <property type="entry name" value="GLUCONOKINASE"/>
    <property type="match status" value="1"/>
</dbReference>
<accession>A0A7K2ILJ4</accession>
<dbReference type="EMBL" id="WWHY01000001">
    <property type="protein sequence ID" value="MYR30848.1"/>
    <property type="molecule type" value="Genomic_DNA"/>
</dbReference>
<keyword evidence="2" id="KW-0436">Ligase</keyword>
<gene>
    <name evidence="2" type="ORF">GTW20_00845</name>
</gene>
<dbReference type="GO" id="GO:0016874">
    <property type="term" value="F:ligase activity"/>
    <property type="evidence" value="ECO:0007669"/>
    <property type="project" value="UniProtKB-KW"/>
</dbReference>
<evidence type="ECO:0000313" key="3">
    <source>
        <dbReference type="Proteomes" id="UP000467124"/>
    </source>
</evidence>
<dbReference type="InterPro" id="IPR052732">
    <property type="entry name" value="Cell-binding_unc_protein"/>
</dbReference>
<dbReference type="RefSeq" id="WP_161110024.1">
    <property type="nucleotide sequence ID" value="NZ_WWHY01000001.1"/>
</dbReference>
<dbReference type="Gene3D" id="3.30.470.30">
    <property type="entry name" value="DNA ligase/mRNA capping enzyme"/>
    <property type="match status" value="1"/>
</dbReference>
<protein>
    <submittedName>
        <fullName evidence="2">DNA ligase</fullName>
    </submittedName>
</protein>
<dbReference type="AlphaFoldDB" id="A0A7K2ILJ4"/>
<name>A0A7K2ILJ4_9ACTN</name>
<sequence>MLYKYPRTRHIGGSRLQVGDHDLDAVPFSALAGRHLVVEEKLDGANAGLSFDSDGRPRLQSRGHFLTGGPRERQFGPLKAWAATVAPLLWPRLGTRYVMYGEWLYAKHTVFYDALPHYFCEFDVLDTREGVFLSTPRRRELLAGTPVVSVPVLHTGPLAGLDDLTALVGRSAYRTRRWREALAASARAGGADPERTLAETDPSDLMEGLYVKVEEGDLTVDRYKWVRSEFTTAVLDSGSHWLDRPVVANGLADPEVLYAEVR</sequence>
<proteinExistence type="predicted"/>
<comment type="caution">
    <text evidence="2">The sequence shown here is derived from an EMBL/GenBank/DDBJ whole genome shotgun (WGS) entry which is preliminary data.</text>
</comment>
<reference evidence="2 3" key="1">
    <citation type="journal article" date="2019" name="Nat. Commun.">
        <title>The antimicrobial potential of Streptomyces from insect microbiomes.</title>
        <authorList>
            <person name="Chevrette M.G."/>
            <person name="Carlson C.M."/>
            <person name="Ortega H.E."/>
            <person name="Thomas C."/>
            <person name="Ananiev G.E."/>
            <person name="Barns K.J."/>
            <person name="Book A.J."/>
            <person name="Cagnazzo J."/>
            <person name="Carlos C."/>
            <person name="Flanigan W."/>
            <person name="Grubbs K.J."/>
            <person name="Horn H.A."/>
            <person name="Hoffmann F.M."/>
            <person name="Klassen J.L."/>
            <person name="Knack J.J."/>
            <person name="Lewin G.R."/>
            <person name="McDonald B.R."/>
            <person name="Muller L."/>
            <person name="Melo W.G.P."/>
            <person name="Pinto-Tomas A.A."/>
            <person name="Schmitz A."/>
            <person name="Wendt-Pienkowski E."/>
            <person name="Wildman S."/>
            <person name="Zhao M."/>
            <person name="Zhang F."/>
            <person name="Bugni T.S."/>
            <person name="Andes D.R."/>
            <person name="Pupo M.T."/>
            <person name="Currie C.R."/>
        </authorList>
    </citation>
    <scope>NUCLEOTIDE SEQUENCE [LARGE SCALE GENOMIC DNA]</scope>
    <source>
        <strain evidence="2 3">SID5840</strain>
    </source>
</reference>
<dbReference type="SUPFAM" id="SSF56091">
    <property type="entry name" value="DNA ligase/mRNA capping enzyme, catalytic domain"/>
    <property type="match status" value="1"/>
</dbReference>
<dbReference type="PANTHER" id="PTHR43883">
    <property type="entry name" value="SLR0207 PROTEIN"/>
    <property type="match status" value="1"/>
</dbReference>
<dbReference type="Proteomes" id="UP000467124">
    <property type="component" value="Unassembled WGS sequence"/>
</dbReference>
<evidence type="ECO:0000259" key="1">
    <source>
        <dbReference type="Pfam" id="PF09414"/>
    </source>
</evidence>
<organism evidence="2 3">
    <name type="scientific">Nocardiopsis alba</name>
    <dbReference type="NCBI Taxonomy" id="53437"/>
    <lineage>
        <taxon>Bacteria</taxon>
        <taxon>Bacillati</taxon>
        <taxon>Actinomycetota</taxon>
        <taxon>Actinomycetes</taxon>
        <taxon>Streptosporangiales</taxon>
        <taxon>Nocardiopsidaceae</taxon>
        <taxon>Nocardiopsis</taxon>
    </lineage>
</organism>
<dbReference type="Pfam" id="PF09414">
    <property type="entry name" value="RNA_ligase"/>
    <property type="match status" value="1"/>
</dbReference>
<dbReference type="InterPro" id="IPR021122">
    <property type="entry name" value="RNA_ligase_dom_REL/Rnl2"/>
</dbReference>